<keyword evidence="13" id="KW-1185">Reference proteome</keyword>
<comment type="catalytic activity">
    <reaction evidence="9 10">
        <text>L-cysteinyl-[protein] + hexadecanoyl-CoA = S-hexadecanoyl-L-cysteinyl-[protein] + CoA</text>
        <dbReference type="Rhea" id="RHEA:36683"/>
        <dbReference type="Rhea" id="RHEA-COMP:10131"/>
        <dbReference type="Rhea" id="RHEA-COMP:11032"/>
        <dbReference type="ChEBI" id="CHEBI:29950"/>
        <dbReference type="ChEBI" id="CHEBI:57287"/>
        <dbReference type="ChEBI" id="CHEBI:57379"/>
        <dbReference type="ChEBI" id="CHEBI:74151"/>
        <dbReference type="EC" id="2.3.1.225"/>
    </reaction>
</comment>
<keyword evidence="5 10" id="KW-0472">Membrane</keyword>
<evidence type="ECO:0000313" key="13">
    <source>
        <dbReference type="Proteomes" id="UP000078561"/>
    </source>
</evidence>
<evidence type="ECO:0000256" key="7">
    <source>
        <dbReference type="ARBA" id="ARBA00023288"/>
    </source>
</evidence>
<dbReference type="Pfam" id="PF01529">
    <property type="entry name" value="DHHC"/>
    <property type="match status" value="1"/>
</dbReference>
<feature type="transmembrane region" description="Helical" evidence="10">
    <location>
        <begin position="54"/>
        <end position="75"/>
    </location>
</feature>
<dbReference type="EMBL" id="LT554867">
    <property type="protein sequence ID" value="SAM07852.1"/>
    <property type="molecule type" value="Genomic_DNA"/>
</dbReference>
<keyword evidence="4 10" id="KW-1133">Transmembrane helix</keyword>
<reference evidence="12" key="1">
    <citation type="submission" date="2016-04" db="EMBL/GenBank/DDBJ databases">
        <authorList>
            <person name="Evans L.H."/>
            <person name="Alamgir A."/>
            <person name="Owens N."/>
            <person name="Weber N.D."/>
            <person name="Virtaneva K."/>
            <person name="Barbian K."/>
            <person name="Babar A."/>
            <person name="Rosenke K."/>
        </authorList>
    </citation>
    <scope>NUCLEOTIDE SEQUENCE [LARGE SCALE GENOMIC DNA]</scope>
    <source>
        <strain evidence="12">CBS 101.48</strain>
    </source>
</reference>
<keyword evidence="6" id="KW-0564">Palmitate</keyword>
<evidence type="ECO:0000256" key="10">
    <source>
        <dbReference type="RuleBase" id="RU079119"/>
    </source>
</evidence>
<dbReference type="Proteomes" id="UP000078561">
    <property type="component" value="Unassembled WGS sequence"/>
</dbReference>
<proteinExistence type="inferred from homology"/>
<evidence type="ECO:0000256" key="1">
    <source>
        <dbReference type="ARBA" id="ARBA00004141"/>
    </source>
</evidence>
<evidence type="ECO:0000256" key="3">
    <source>
        <dbReference type="ARBA" id="ARBA00022692"/>
    </source>
</evidence>
<feature type="domain" description="Palmitoyltransferase DHHC" evidence="11">
    <location>
        <begin position="115"/>
        <end position="231"/>
    </location>
</feature>
<feature type="transmembrane region" description="Helical" evidence="10">
    <location>
        <begin position="12"/>
        <end position="34"/>
    </location>
</feature>
<dbReference type="OMA" id="DGIVWDC"/>
<evidence type="ECO:0000313" key="12">
    <source>
        <dbReference type="EMBL" id="SAM07852.1"/>
    </source>
</evidence>
<evidence type="ECO:0000256" key="8">
    <source>
        <dbReference type="ARBA" id="ARBA00023315"/>
    </source>
</evidence>
<dbReference type="PANTHER" id="PTHR12246">
    <property type="entry name" value="PALMITOYLTRANSFERASE ZDHHC16"/>
    <property type="match status" value="1"/>
</dbReference>
<evidence type="ECO:0000256" key="2">
    <source>
        <dbReference type="ARBA" id="ARBA00022679"/>
    </source>
</evidence>
<organism evidence="12">
    <name type="scientific">Absidia glauca</name>
    <name type="common">Pin mould</name>
    <dbReference type="NCBI Taxonomy" id="4829"/>
    <lineage>
        <taxon>Eukaryota</taxon>
        <taxon>Fungi</taxon>
        <taxon>Fungi incertae sedis</taxon>
        <taxon>Mucoromycota</taxon>
        <taxon>Mucoromycotina</taxon>
        <taxon>Mucoromycetes</taxon>
        <taxon>Mucorales</taxon>
        <taxon>Cunninghamellaceae</taxon>
        <taxon>Absidia</taxon>
    </lineage>
</organism>
<keyword evidence="8 10" id="KW-0012">Acyltransferase</keyword>
<evidence type="ECO:0000256" key="6">
    <source>
        <dbReference type="ARBA" id="ARBA00023139"/>
    </source>
</evidence>
<evidence type="ECO:0000256" key="5">
    <source>
        <dbReference type="ARBA" id="ARBA00023136"/>
    </source>
</evidence>
<name>A0A170AN57_ABSGL</name>
<evidence type="ECO:0000259" key="11">
    <source>
        <dbReference type="Pfam" id="PF01529"/>
    </source>
</evidence>
<dbReference type="InParanoid" id="A0A170AN57"/>
<comment type="similarity">
    <text evidence="10">Belongs to the DHHC palmitoyltransferase family.</text>
</comment>
<feature type="transmembrane region" description="Helical" evidence="10">
    <location>
        <begin position="196"/>
        <end position="220"/>
    </location>
</feature>
<dbReference type="InterPro" id="IPR001594">
    <property type="entry name" value="Palmitoyltrfase_DHHC"/>
</dbReference>
<gene>
    <name evidence="12" type="primary">ABSGL_13510.1 scaffold 14250</name>
</gene>
<dbReference type="AlphaFoldDB" id="A0A170AN57"/>
<evidence type="ECO:0000256" key="4">
    <source>
        <dbReference type="ARBA" id="ARBA00022989"/>
    </source>
</evidence>
<keyword evidence="7" id="KW-0449">Lipoprotein</keyword>
<keyword evidence="3 10" id="KW-0812">Transmembrane</keyword>
<accession>A0A170AN57</accession>
<dbReference type="PROSITE" id="PS50216">
    <property type="entry name" value="DHHC"/>
    <property type="match status" value="1"/>
</dbReference>
<evidence type="ECO:0000256" key="9">
    <source>
        <dbReference type="ARBA" id="ARBA00048048"/>
    </source>
</evidence>
<dbReference type="GO" id="GO:0016020">
    <property type="term" value="C:membrane"/>
    <property type="evidence" value="ECO:0007669"/>
    <property type="project" value="UniProtKB-SubCell"/>
</dbReference>
<protein>
    <recommendedName>
        <fullName evidence="10">Palmitoyltransferase</fullName>
        <ecNumber evidence="10">2.3.1.225</ecNumber>
    </recommendedName>
</protein>
<keyword evidence="2 10" id="KW-0808">Transferase</keyword>
<dbReference type="GO" id="GO:0019706">
    <property type="term" value="F:protein-cysteine S-palmitoyltransferase activity"/>
    <property type="evidence" value="ECO:0007669"/>
    <property type="project" value="UniProtKB-EC"/>
</dbReference>
<feature type="transmembrane region" description="Helical" evidence="10">
    <location>
        <begin position="152"/>
        <end position="176"/>
    </location>
</feature>
<dbReference type="OrthoDB" id="9909019at2759"/>
<sequence>MAKVVDRAIWSAGPVFIFIAVALIDMCVLAYYLIVFPYNHLALFEGETSLLGKLNVALTLLFTFYMVYCIHFHYYMSIRTHPGGMATSTTETDGNHSEEDAHNTLLEFEEDAQYPKICKKCNLPKPERTHHCSVCNACVLRFDHHWHFNHRYFVLFMTYMVLSAIYFLIFGWRPFIVCLDILDLEWPYYYPRALMAFSYILSICMGVALGALCAWHYYLILTAQTTVEFYSNYYEKGVAKSQGEIFVNMYNFGCIENLRRFFNIGDKYAWYTVFFPIPIPPRGNGRQFEKCQEFYMLPEAQQQDALLANQAVQDLEDIKDL</sequence>
<dbReference type="EC" id="2.3.1.225" evidence="10"/>
<dbReference type="InterPro" id="IPR039859">
    <property type="entry name" value="PFA4/ZDH16/20/ERF2-like"/>
</dbReference>
<comment type="domain">
    <text evidence="10">The DHHC domain is required for palmitoyltransferase activity.</text>
</comment>
<comment type="subcellular location">
    <subcellularLocation>
        <location evidence="1">Membrane</location>
        <topology evidence="1">Multi-pass membrane protein</topology>
    </subcellularLocation>
</comment>
<dbReference type="STRING" id="4829.A0A170AN57"/>